<accession>A0AAV7N0I9</accession>
<dbReference type="Proteomes" id="UP001066276">
    <property type="component" value="Chromosome 9"/>
</dbReference>
<gene>
    <name evidence="2" type="ORF">NDU88_006876</name>
</gene>
<reference evidence="2" key="1">
    <citation type="journal article" date="2022" name="bioRxiv">
        <title>Sequencing and chromosome-scale assembly of the giantPleurodeles waltlgenome.</title>
        <authorList>
            <person name="Brown T."/>
            <person name="Elewa A."/>
            <person name="Iarovenko S."/>
            <person name="Subramanian E."/>
            <person name="Araus A.J."/>
            <person name="Petzold A."/>
            <person name="Susuki M."/>
            <person name="Suzuki K.-i.T."/>
            <person name="Hayashi T."/>
            <person name="Toyoda A."/>
            <person name="Oliveira C."/>
            <person name="Osipova E."/>
            <person name="Leigh N.D."/>
            <person name="Simon A."/>
            <person name="Yun M.H."/>
        </authorList>
    </citation>
    <scope>NUCLEOTIDE SEQUENCE</scope>
    <source>
        <strain evidence="2">20211129_DDA</strain>
        <tissue evidence="2">Liver</tissue>
    </source>
</reference>
<keyword evidence="3" id="KW-1185">Reference proteome</keyword>
<proteinExistence type="predicted"/>
<dbReference type="AlphaFoldDB" id="A0AAV7N0I9"/>
<protein>
    <submittedName>
        <fullName evidence="2">Uncharacterized protein</fullName>
    </submittedName>
</protein>
<comment type="caution">
    <text evidence="2">The sequence shown here is derived from an EMBL/GenBank/DDBJ whole genome shotgun (WGS) entry which is preliminary data.</text>
</comment>
<evidence type="ECO:0000313" key="3">
    <source>
        <dbReference type="Proteomes" id="UP001066276"/>
    </source>
</evidence>
<sequence length="107" mass="12041">MVDEFVTIDKKTVIGAVDDEDIHLSIYDIYYQYHLYSLDVHLDDNLPVDKSHTCIVNAENNYNLVNYNISDDTPVDDESPPPEVPVPAPAPKQTRRQSPIGSDNSPL</sequence>
<feature type="compositionally biased region" description="Polar residues" evidence="1">
    <location>
        <begin position="96"/>
        <end position="107"/>
    </location>
</feature>
<evidence type="ECO:0000313" key="2">
    <source>
        <dbReference type="EMBL" id="KAJ1109516.1"/>
    </source>
</evidence>
<evidence type="ECO:0000256" key="1">
    <source>
        <dbReference type="SAM" id="MobiDB-lite"/>
    </source>
</evidence>
<organism evidence="2 3">
    <name type="scientific">Pleurodeles waltl</name>
    <name type="common">Iberian ribbed newt</name>
    <dbReference type="NCBI Taxonomy" id="8319"/>
    <lineage>
        <taxon>Eukaryota</taxon>
        <taxon>Metazoa</taxon>
        <taxon>Chordata</taxon>
        <taxon>Craniata</taxon>
        <taxon>Vertebrata</taxon>
        <taxon>Euteleostomi</taxon>
        <taxon>Amphibia</taxon>
        <taxon>Batrachia</taxon>
        <taxon>Caudata</taxon>
        <taxon>Salamandroidea</taxon>
        <taxon>Salamandridae</taxon>
        <taxon>Pleurodelinae</taxon>
        <taxon>Pleurodeles</taxon>
    </lineage>
</organism>
<dbReference type="EMBL" id="JANPWB010000013">
    <property type="protein sequence ID" value="KAJ1109516.1"/>
    <property type="molecule type" value="Genomic_DNA"/>
</dbReference>
<name>A0AAV7N0I9_PLEWA</name>
<feature type="region of interest" description="Disordered" evidence="1">
    <location>
        <begin position="67"/>
        <end position="107"/>
    </location>
</feature>
<feature type="compositionally biased region" description="Pro residues" evidence="1">
    <location>
        <begin position="81"/>
        <end position="90"/>
    </location>
</feature>